<keyword evidence="4" id="KW-0175">Coiled coil</keyword>
<comment type="similarity">
    <text evidence="1">Belongs to the type-I restriction system S methylase family.</text>
</comment>
<dbReference type="Gene3D" id="1.10.287.1120">
    <property type="entry name" value="Bipartite methylase S protein"/>
    <property type="match status" value="1"/>
</dbReference>
<dbReference type="SUPFAM" id="SSF116734">
    <property type="entry name" value="DNA methylase specificity domain"/>
    <property type="match status" value="2"/>
</dbReference>
<dbReference type="PANTHER" id="PTHR30408:SF12">
    <property type="entry name" value="TYPE I RESTRICTION ENZYME MJAVIII SPECIFICITY SUBUNIT"/>
    <property type="match status" value="1"/>
</dbReference>
<evidence type="ECO:0000256" key="3">
    <source>
        <dbReference type="ARBA" id="ARBA00023125"/>
    </source>
</evidence>
<evidence type="ECO:0000256" key="2">
    <source>
        <dbReference type="ARBA" id="ARBA00022747"/>
    </source>
</evidence>
<feature type="domain" description="Type I restriction modification DNA specificity" evidence="5">
    <location>
        <begin position="72"/>
        <end position="182"/>
    </location>
</feature>
<accession>A0A1T1HG51</accession>
<dbReference type="Proteomes" id="UP000190064">
    <property type="component" value="Unassembled WGS sequence"/>
</dbReference>
<evidence type="ECO:0000259" key="5">
    <source>
        <dbReference type="Pfam" id="PF01420"/>
    </source>
</evidence>
<organism evidence="6 7">
    <name type="scientific">Oceanospirillum linum</name>
    <dbReference type="NCBI Taxonomy" id="966"/>
    <lineage>
        <taxon>Bacteria</taxon>
        <taxon>Pseudomonadati</taxon>
        <taxon>Pseudomonadota</taxon>
        <taxon>Gammaproteobacteria</taxon>
        <taxon>Oceanospirillales</taxon>
        <taxon>Oceanospirillaceae</taxon>
        <taxon>Oceanospirillum</taxon>
    </lineage>
</organism>
<keyword evidence="7" id="KW-1185">Reference proteome</keyword>
<dbReference type="InterPro" id="IPR000055">
    <property type="entry name" value="Restrct_endonuc_typeI_TRD"/>
</dbReference>
<dbReference type="GO" id="GO:0003677">
    <property type="term" value="F:DNA binding"/>
    <property type="evidence" value="ECO:0007669"/>
    <property type="project" value="UniProtKB-KW"/>
</dbReference>
<reference evidence="6" key="1">
    <citation type="submission" date="2017-02" db="EMBL/GenBank/DDBJ databases">
        <title>Draft Genome Sequence of the Salt Water Bacterium Oceanospirillum linum ATCC 11336.</title>
        <authorList>
            <person name="Trachtenberg A.M."/>
            <person name="Carney J.G."/>
            <person name="Linnane J.D."/>
            <person name="Rheaume B.A."/>
            <person name="Pitts N.L."/>
            <person name="Mykles D.L."/>
            <person name="Maclea K.S."/>
        </authorList>
    </citation>
    <scope>NUCLEOTIDE SEQUENCE [LARGE SCALE GENOMIC DNA]</scope>
    <source>
        <strain evidence="6">ATCC 11336</strain>
    </source>
</reference>
<dbReference type="InterPro" id="IPR044946">
    <property type="entry name" value="Restrct_endonuc_typeI_TRD_sf"/>
</dbReference>
<dbReference type="Gene3D" id="3.90.220.20">
    <property type="entry name" value="DNA methylase specificity domains"/>
    <property type="match status" value="2"/>
</dbReference>
<protein>
    <recommendedName>
        <fullName evidence="5">Type I restriction modification DNA specificity domain-containing protein</fullName>
    </recommendedName>
</protein>
<keyword evidence="2" id="KW-0680">Restriction system</keyword>
<proteinExistence type="inferred from homology"/>
<dbReference type="GO" id="GO:0009307">
    <property type="term" value="P:DNA restriction-modification system"/>
    <property type="evidence" value="ECO:0007669"/>
    <property type="project" value="UniProtKB-KW"/>
</dbReference>
<evidence type="ECO:0000256" key="1">
    <source>
        <dbReference type="ARBA" id="ARBA00010923"/>
    </source>
</evidence>
<evidence type="ECO:0000313" key="7">
    <source>
        <dbReference type="Proteomes" id="UP000190064"/>
    </source>
</evidence>
<keyword evidence="3" id="KW-0238">DNA-binding</keyword>
<evidence type="ECO:0000256" key="4">
    <source>
        <dbReference type="SAM" id="Coils"/>
    </source>
</evidence>
<dbReference type="CDD" id="cd17258">
    <property type="entry name" value="RMtype1_S_Sau13435ORF2165P-TRD1-CR1_like"/>
    <property type="match status" value="1"/>
</dbReference>
<dbReference type="AlphaFoldDB" id="A0A1T1HG51"/>
<feature type="domain" description="Type I restriction modification DNA specificity" evidence="5">
    <location>
        <begin position="241"/>
        <end position="414"/>
    </location>
</feature>
<evidence type="ECO:0000313" key="6">
    <source>
        <dbReference type="EMBL" id="OOV88795.1"/>
    </source>
</evidence>
<comment type="caution">
    <text evidence="6">The sequence shown here is derived from an EMBL/GenBank/DDBJ whole genome shotgun (WGS) entry which is preliminary data.</text>
</comment>
<sequence>MMPDGWSHLSLAKISSAITSGSRDWAQYYSDSGAKFIRMTNLQRENIWLNLTDLKFVDIQSDSADGRRTSLQLGDILMSITAELGKIGWVNDGLGEAYINQHTALIRINQDTADSQFIAYLLSSKAMNSKINRLNDAGAKAGLNLSTIRAISFDAPPLSEQKKIAQILSTWDKAITTTEQLLANSQQQKKALMQQLLTGKKRFSLNGNYAYSVRDGFAKSKLGALPSDWKVELIKKHLWYQEGPGVRKHQFTEQGVKLFNGTNIQFNKIDLSNTKTRISEEECLGTYKHFLVDDGDLLIACSGISVDRFDEKIAFASTAHLPLCMNTSTMRFKPLSDGGVDITYFHYFMQSLVFKNQIRRQATGSAQLNFGPSHVGKCFVVIPSLEEQQKIAAVLSTADQEISVLQQKLEALKQEKKALMQQLLTGKRQVNIK</sequence>
<dbReference type="REBASE" id="203571">
    <property type="entry name" value="S.Oli11336ORF204790P"/>
</dbReference>
<dbReference type="STRING" id="966.BTA35_0204785"/>
<name>A0A1T1HG51_OCELI</name>
<dbReference type="EMBL" id="MTSD02000001">
    <property type="protein sequence ID" value="OOV88795.1"/>
    <property type="molecule type" value="Genomic_DNA"/>
</dbReference>
<gene>
    <name evidence="6" type="ORF">BTA35_0204785</name>
</gene>
<feature type="coiled-coil region" evidence="4">
    <location>
        <begin position="395"/>
        <end position="429"/>
    </location>
</feature>
<dbReference type="RefSeq" id="WP_139363615.1">
    <property type="nucleotide sequence ID" value="NZ_FXTS01000004.1"/>
</dbReference>
<dbReference type="Pfam" id="PF01420">
    <property type="entry name" value="Methylase_S"/>
    <property type="match status" value="2"/>
</dbReference>
<dbReference type="PANTHER" id="PTHR30408">
    <property type="entry name" value="TYPE-1 RESTRICTION ENZYME ECOKI SPECIFICITY PROTEIN"/>
    <property type="match status" value="1"/>
</dbReference>
<dbReference type="InterPro" id="IPR052021">
    <property type="entry name" value="Type-I_RS_S_subunit"/>
</dbReference>